<dbReference type="Gene3D" id="3.30.70.330">
    <property type="match status" value="1"/>
</dbReference>
<dbReference type="PANTHER" id="PTHR48027">
    <property type="entry name" value="HETEROGENEOUS NUCLEAR RIBONUCLEOPROTEIN 87F-RELATED"/>
    <property type="match status" value="1"/>
</dbReference>
<dbReference type="Pfam" id="PF00076">
    <property type="entry name" value="RRM_1"/>
    <property type="match status" value="1"/>
</dbReference>
<keyword evidence="5" id="KW-1185">Reference proteome</keyword>
<dbReference type="SUPFAM" id="SSF54928">
    <property type="entry name" value="RNA-binding domain, RBD"/>
    <property type="match status" value="1"/>
</dbReference>
<feature type="domain" description="RRM" evidence="3">
    <location>
        <begin position="1"/>
        <end position="79"/>
    </location>
</feature>
<evidence type="ECO:0000256" key="1">
    <source>
        <dbReference type="ARBA" id="ARBA00022884"/>
    </source>
</evidence>
<dbReference type="AlphaFoldDB" id="A0A399T0Q0"/>
<dbReference type="CDD" id="cd21608">
    <property type="entry name" value="RRM2_NsCP33_like"/>
    <property type="match status" value="1"/>
</dbReference>
<dbReference type="InterPro" id="IPR000504">
    <property type="entry name" value="RRM_dom"/>
</dbReference>
<dbReference type="PROSITE" id="PS50102">
    <property type="entry name" value="RRM"/>
    <property type="match status" value="1"/>
</dbReference>
<name>A0A399T0Q0_9BACT</name>
<evidence type="ECO:0000313" key="5">
    <source>
        <dbReference type="Proteomes" id="UP000265926"/>
    </source>
</evidence>
<gene>
    <name evidence="4" type="ORF">D1614_13265</name>
</gene>
<dbReference type="EMBL" id="QWGR01000007">
    <property type="protein sequence ID" value="RIJ47761.1"/>
    <property type="molecule type" value="Genomic_DNA"/>
</dbReference>
<dbReference type="GO" id="GO:0003723">
    <property type="term" value="F:RNA binding"/>
    <property type="evidence" value="ECO:0007669"/>
    <property type="project" value="UniProtKB-KW"/>
</dbReference>
<evidence type="ECO:0000256" key="2">
    <source>
        <dbReference type="SAM" id="MobiDB-lite"/>
    </source>
</evidence>
<reference evidence="4 5" key="1">
    <citation type="submission" date="2018-08" db="EMBL/GenBank/DDBJ databases">
        <title>Pallidiluteibacterium maritimus gen. nov., sp. nov., isolated from coastal sediment.</title>
        <authorList>
            <person name="Zhou L.Y."/>
        </authorList>
    </citation>
    <scope>NUCLEOTIDE SEQUENCE [LARGE SCALE GENOMIC DNA]</scope>
    <source>
        <strain evidence="4 5">XSD2</strain>
    </source>
</reference>
<accession>A0A399T0Q0</accession>
<dbReference type="OrthoDB" id="9798855at2"/>
<dbReference type="Proteomes" id="UP000265926">
    <property type="component" value="Unassembled WGS sequence"/>
</dbReference>
<evidence type="ECO:0000259" key="3">
    <source>
        <dbReference type="PROSITE" id="PS50102"/>
    </source>
</evidence>
<dbReference type="InterPro" id="IPR012677">
    <property type="entry name" value="Nucleotide-bd_a/b_plait_sf"/>
</dbReference>
<dbReference type="InterPro" id="IPR052462">
    <property type="entry name" value="SLIRP/GR-RBP-like"/>
</dbReference>
<keyword evidence="1" id="KW-0694">RNA-binding</keyword>
<dbReference type="InterPro" id="IPR048289">
    <property type="entry name" value="RRM2_NsCP33-like"/>
</dbReference>
<sequence>MNIYVGNLPFNLGEENLVEIFEEYGEVTSAKIVMDKLTGRSKGFGFVEMDDDDSAKKAIEELNNAEVGGRNIKVNESKPRENNPRGGDRDRRGGGGFRQRSRY</sequence>
<evidence type="ECO:0000313" key="4">
    <source>
        <dbReference type="EMBL" id="RIJ47761.1"/>
    </source>
</evidence>
<feature type="compositionally biased region" description="Basic and acidic residues" evidence="2">
    <location>
        <begin position="73"/>
        <end position="93"/>
    </location>
</feature>
<protein>
    <submittedName>
        <fullName evidence="4">RNA-binding protein</fullName>
    </submittedName>
</protein>
<feature type="region of interest" description="Disordered" evidence="2">
    <location>
        <begin position="67"/>
        <end position="103"/>
    </location>
</feature>
<comment type="caution">
    <text evidence="4">The sequence shown here is derived from an EMBL/GenBank/DDBJ whole genome shotgun (WGS) entry which is preliminary data.</text>
</comment>
<organism evidence="4 5">
    <name type="scientific">Maribellus luteus</name>
    <dbReference type="NCBI Taxonomy" id="2305463"/>
    <lineage>
        <taxon>Bacteria</taxon>
        <taxon>Pseudomonadati</taxon>
        <taxon>Bacteroidota</taxon>
        <taxon>Bacteroidia</taxon>
        <taxon>Marinilabiliales</taxon>
        <taxon>Prolixibacteraceae</taxon>
        <taxon>Maribellus</taxon>
    </lineage>
</organism>
<dbReference type="InterPro" id="IPR035979">
    <property type="entry name" value="RBD_domain_sf"/>
</dbReference>
<dbReference type="RefSeq" id="WP_119438649.1">
    <property type="nucleotide sequence ID" value="NZ_QWGR01000007.1"/>
</dbReference>
<dbReference type="SMART" id="SM00360">
    <property type="entry name" value="RRM"/>
    <property type="match status" value="1"/>
</dbReference>
<proteinExistence type="predicted"/>